<evidence type="ECO:0000313" key="3">
    <source>
        <dbReference type="Proteomes" id="UP000831880"/>
    </source>
</evidence>
<organism evidence="2 3">
    <name type="scientific">Halobacillus shinanisalinarum</name>
    <dbReference type="NCBI Taxonomy" id="2932258"/>
    <lineage>
        <taxon>Bacteria</taxon>
        <taxon>Bacillati</taxon>
        <taxon>Bacillota</taxon>
        <taxon>Bacilli</taxon>
        <taxon>Bacillales</taxon>
        <taxon>Bacillaceae</taxon>
        <taxon>Halobacillus</taxon>
    </lineage>
</organism>
<gene>
    <name evidence="2" type="ORF">MUO14_14370</name>
</gene>
<sequence>MNLFTFIGAVITMFIIVLSVVARRKNSETKSKRFTAMVVKTSLAIFSLAIIIIITSVFMGGFGGMGLSLLGFSVITGTVVGTFVGGIIIATGHRR</sequence>
<feature type="transmembrane region" description="Helical" evidence="1">
    <location>
        <begin position="43"/>
        <end position="63"/>
    </location>
</feature>
<dbReference type="EMBL" id="CP095074">
    <property type="protein sequence ID" value="UOQ95704.1"/>
    <property type="molecule type" value="Genomic_DNA"/>
</dbReference>
<dbReference type="RefSeq" id="WP_244755602.1">
    <property type="nucleotide sequence ID" value="NZ_CP095074.1"/>
</dbReference>
<dbReference type="Pfam" id="PF14150">
    <property type="entry name" value="YesK"/>
    <property type="match status" value="1"/>
</dbReference>
<evidence type="ECO:0008006" key="4">
    <source>
        <dbReference type="Google" id="ProtNLM"/>
    </source>
</evidence>
<keyword evidence="1" id="KW-0472">Membrane</keyword>
<feature type="transmembrane region" description="Helical" evidence="1">
    <location>
        <begin position="69"/>
        <end position="90"/>
    </location>
</feature>
<keyword evidence="3" id="KW-1185">Reference proteome</keyword>
<keyword evidence="1" id="KW-0812">Transmembrane</keyword>
<protein>
    <recommendedName>
        <fullName evidence="4">YesK-like protein</fullName>
    </recommendedName>
</protein>
<dbReference type="Proteomes" id="UP000831880">
    <property type="component" value="Chromosome"/>
</dbReference>
<reference evidence="2 3" key="1">
    <citation type="submission" date="2022-04" db="EMBL/GenBank/DDBJ databases">
        <title>Halobacillus sp. isolated from saltern.</title>
        <authorList>
            <person name="Won M."/>
            <person name="Lee C.-M."/>
            <person name="Woen H.-Y."/>
            <person name="Kwon S.-W."/>
        </authorList>
    </citation>
    <scope>NUCLEOTIDE SEQUENCE [LARGE SCALE GENOMIC DNA]</scope>
    <source>
        <strain evidence="2 3">SSTM10-2</strain>
    </source>
</reference>
<keyword evidence="1" id="KW-1133">Transmembrane helix</keyword>
<dbReference type="InterPro" id="IPR025434">
    <property type="entry name" value="YesK-like"/>
</dbReference>
<name>A0ABY4H5X4_9BACI</name>
<evidence type="ECO:0000313" key="2">
    <source>
        <dbReference type="EMBL" id="UOQ95704.1"/>
    </source>
</evidence>
<accession>A0ABY4H5X4</accession>
<feature type="transmembrane region" description="Helical" evidence="1">
    <location>
        <begin position="6"/>
        <end position="22"/>
    </location>
</feature>
<proteinExistence type="predicted"/>
<evidence type="ECO:0000256" key="1">
    <source>
        <dbReference type="SAM" id="Phobius"/>
    </source>
</evidence>